<dbReference type="EMBL" id="PRDW01000002">
    <property type="protein sequence ID" value="PPB84644.1"/>
    <property type="molecule type" value="Genomic_DNA"/>
</dbReference>
<dbReference type="GO" id="GO:0008081">
    <property type="term" value="F:phosphoric diester hydrolase activity"/>
    <property type="evidence" value="ECO:0007669"/>
    <property type="project" value="InterPro"/>
</dbReference>
<dbReference type="InterPro" id="IPR017946">
    <property type="entry name" value="PLC-like_Pdiesterase_TIM-brl"/>
</dbReference>
<evidence type="ECO:0000256" key="1">
    <source>
        <dbReference type="SAM" id="MobiDB-lite"/>
    </source>
</evidence>
<dbReference type="AlphaFoldDB" id="A0A2P5KD58"/>
<dbReference type="PANTHER" id="PTHR13593">
    <property type="match status" value="1"/>
</dbReference>
<feature type="compositionally biased region" description="Basic and acidic residues" evidence="1">
    <location>
        <begin position="39"/>
        <end position="50"/>
    </location>
</feature>
<dbReference type="OrthoDB" id="7191982at2"/>
<dbReference type="RefSeq" id="WP_146063963.1">
    <property type="nucleotide sequence ID" value="NZ_CP062178.1"/>
</dbReference>
<sequence>MPKTSSYDIQSKKQRKNQGELATPDQDAMDLQVMPLSRRNLDPENPDRSPENLPPLDHADLPPQTRLTQLNMLGSHDAGTYLFSKERAQGGFSLGKTWPGPFKCQSLDLVGQAEAGIHYFDLRVERDKSNIYRFFHGPSSTGGDALEEVKKLLRYATEDERNLYILKLHFKKRDARHFIRQLSAFEQRIIENNASGSENPLGGLTIDNTIGQNRNILLLVKNAEGSIMEGSLKRYFWDYDKNTNTKWANQASGSGTGSHILNFHGDRGVDRENKFNIIQTNMPMRANPISKDFDYFLSLMKLFSVKNLAADQKEQVANFVRHLVLRGVSPGIISIDYAGDDDRSDTRLYNQLVDDQNRKLTNANNV</sequence>
<dbReference type="Proteomes" id="UP000243096">
    <property type="component" value="Unassembled WGS sequence"/>
</dbReference>
<keyword evidence="3" id="KW-1185">Reference proteome</keyword>
<reference evidence="2 3" key="1">
    <citation type="submission" date="2018-01" db="EMBL/GenBank/DDBJ databases">
        <title>Genomic Encyclopedia of Type Strains, Phase III (KMG-III): the genomes of soil and plant-associated and newly described type strains.</title>
        <authorList>
            <person name="Whitman W."/>
        </authorList>
    </citation>
    <scope>NUCLEOTIDE SEQUENCE [LARGE SCALE GENOMIC DNA]</scope>
    <source>
        <strain evidence="2 3">HKI456</strain>
    </source>
</reference>
<comment type="caution">
    <text evidence="2">The sequence shown here is derived from an EMBL/GenBank/DDBJ whole genome shotgun (WGS) entry which is preliminary data.</text>
</comment>
<dbReference type="InterPro" id="IPR051057">
    <property type="entry name" value="PI-PLC_domain"/>
</dbReference>
<dbReference type="SUPFAM" id="SSF51695">
    <property type="entry name" value="PLC-like phosphodiesterases"/>
    <property type="match status" value="1"/>
</dbReference>
<dbReference type="Gene3D" id="3.20.20.190">
    <property type="entry name" value="Phosphatidylinositol (PI) phosphodiesterase"/>
    <property type="match status" value="1"/>
</dbReference>
<gene>
    <name evidence="2" type="ORF">B0O95_10241</name>
</gene>
<dbReference type="GO" id="GO:0006629">
    <property type="term" value="P:lipid metabolic process"/>
    <property type="evidence" value="ECO:0007669"/>
    <property type="project" value="InterPro"/>
</dbReference>
<name>A0A2P5KD58_9BURK</name>
<protein>
    <recommendedName>
        <fullName evidence="4">Phosphatidylinositol diacylglycerol-lyase</fullName>
    </recommendedName>
</protein>
<evidence type="ECO:0008006" key="4">
    <source>
        <dbReference type="Google" id="ProtNLM"/>
    </source>
</evidence>
<accession>A0A2P5KD58</accession>
<proteinExistence type="predicted"/>
<dbReference type="PANTHER" id="PTHR13593:SF113">
    <property type="entry name" value="SI:DKEY-266F7.9"/>
    <property type="match status" value="1"/>
</dbReference>
<evidence type="ECO:0000313" key="2">
    <source>
        <dbReference type="EMBL" id="PPB84644.1"/>
    </source>
</evidence>
<feature type="region of interest" description="Disordered" evidence="1">
    <location>
        <begin position="1"/>
        <end position="61"/>
    </location>
</feature>
<organism evidence="2 3">
    <name type="scientific">Mycetohabitans endofungorum</name>
    <dbReference type="NCBI Taxonomy" id="417203"/>
    <lineage>
        <taxon>Bacteria</taxon>
        <taxon>Pseudomonadati</taxon>
        <taxon>Pseudomonadota</taxon>
        <taxon>Betaproteobacteria</taxon>
        <taxon>Burkholderiales</taxon>
        <taxon>Burkholderiaceae</taxon>
        <taxon>Mycetohabitans</taxon>
    </lineage>
</organism>
<evidence type="ECO:0000313" key="3">
    <source>
        <dbReference type="Proteomes" id="UP000243096"/>
    </source>
</evidence>